<keyword evidence="3" id="KW-1185">Reference proteome</keyword>
<dbReference type="Proteomes" id="UP000242146">
    <property type="component" value="Unassembled WGS sequence"/>
</dbReference>
<sequence>MARAGLDIWNTIYDTQWPKSLHAMAKITTYITCFTSCYMVLICIFGCWSIVGQYRRASRFLWWCAYLGTLVDVLNTVAYLSMIGFGMYPFIAKCAFGSEDIPLSCESRQCVPWKKCTRVWQLAMIWVASSVLCTFVLNYLCIYCLHVSSKKEPEYRPAYTAQPPMISQRSNPIRSKYESNIFNYDYNRAPPPAPISPASRSTSTNTRSYY</sequence>
<comment type="caution">
    <text evidence="2">The sequence shown here is derived from an EMBL/GenBank/DDBJ whole genome shotgun (WGS) entry which is preliminary data.</text>
</comment>
<dbReference type="OrthoDB" id="2217185at2759"/>
<feature type="transmembrane region" description="Helical" evidence="1">
    <location>
        <begin position="27"/>
        <end position="48"/>
    </location>
</feature>
<gene>
    <name evidence="2" type="ORF">DM01DRAFT_1401818</name>
</gene>
<keyword evidence="1" id="KW-0812">Transmembrane</keyword>
<feature type="transmembrane region" description="Helical" evidence="1">
    <location>
        <begin position="60"/>
        <end position="80"/>
    </location>
</feature>
<evidence type="ECO:0000313" key="2">
    <source>
        <dbReference type="EMBL" id="ORX57491.1"/>
    </source>
</evidence>
<evidence type="ECO:0000256" key="1">
    <source>
        <dbReference type="SAM" id="Phobius"/>
    </source>
</evidence>
<evidence type="ECO:0000313" key="3">
    <source>
        <dbReference type="Proteomes" id="UP000242146"/>
    </source>
</evidence>
<name>A0A1X2GP96_9FUNG</name>
<keyword evidence="1" id="KW-1133">Transmembrane helix</keyword>
<proteinExistence type="predicted"/>
<keyword evidence="1" id="KW-0472">Membrane</keyword>
<dbReference type="AlphaFoldDB" id="A0A1X2GP96"/>
<feature type="transmembrane region" description="Helical" evidence="1">
    <location>
        <begin position="123"/>
        <end position="145"/>
    </location>
</feature>
<accession>A0A1X2GP96</accession>
<protein>
    <submittedName>
        <fullName evidence="2">Uncharacterized protein</fullName>
    </submittedName>
</protein>
<reference evidence="2 3" key="1">
    <citation type="submission" date="2016-07" db="EMBL/GenBank/DDBJ databases">
        <title>Pervasive Adenine N6-methylation of Active Genes in Fungi.</title>
        <authorList>
            <consortium name="DOE Joint Genome Institute"/>
            <person name="Mondo S.J."/>
            <person name="Dannebaum R.O."/>
            <person name="Kuo R.C."/>
            <person name="Labutti K."/>
            <person name="Haridas S."/>
            <person name="Kuo A."/>
            <person name="Salamov A."/>
            <person name="Ahrendt S.R."/>
            <person name="Lipzen A."/>
            <person name="Sullivan W."/>
            <person name="Andreopoulos W.B."/>
            <person name="Clum A."/>
            <person name="Lindquist E."/>
            <person name="Daum C."/>
            <person name="Ramamoorthy G.K."/>
            <person name="Gryganskyi A."/>
            <person name="Culley D."/>
            <person name="Magnuson J.K."/>
            <person name="James T.Y."/>
            <person name="O'Malley M.A."/>
            <person name="Stajich J.E."/>
            <person name="Spatafora J.W."/>
            <person name="Visel A."/>
            <person name="Grigoriev I.V."/>
        </authorList>
    </citation>
    <scope>NUCLEOTIDE SEQUENCE [LARGE SCALE GENOMIC DNA]</scope>
    <source>
        <strain evidence="2 3">NRRL 3301</strain>
    </source>
</reference>
<dbReference type="EMBL" id="MCGT01000008">
    <property type="protein sequence ID" value="ORX57491.1"/>
    <property type="molecule type" value="Genomic_DNA"/>
</dbReference>
<organism evidence="2 3">
    <name type="scientific">Hesseltinella vesiculosa</name>
    <dbReference type="NCBI Taxonomy" id="101127"/>
    <lineage>
        <taxon>Eukaryota</taxon>
        <taxon>Fungi</taxon>
        <taxon>Fungi incertae sedis</taxon>
        <taxon>Mucoromycota</taxon>
        <taxon>Mucoromycotina</taxon>
        <taxon>Mucoromycetes</taxon>
        <taxon>Mucorales</taxon>
        <taxon>Cunninghamellaceae</taxon>
        <taxon>Hesseltinella</taxon>
    </lineage>
</organism>